<dbReference type="PIRSF" id="PIRSF016789">
    <property type="entry name" value="DUF454"/>
    <property type="match status" value="1"/>
</dbReference>
<protein>
    <submittedName>
        <fullName evidence="2">YbaN family protein</fullName>
    </submittedName>
</protein>
<keyword evidence="1" id="KW-0812">Transmembrane</keyword>
<comment type="caution">
    <text evidence="2">The sequence shown here is derived from an EMBL/GenBank/DDBJ whole genome shotgun (WGS) entry which is preliminary data.</text>
</comment>
<dbReference type="Pfam" id="PF04304">
    <property type="entry name" value="DUF454"/>
    <property type="match status" value="1"/>
</dbReference>
<reference evidence="2" key="1">
    <citation type="submission" date="2020-10" db="EMBL/GenBank/DDBJ databases">
        <authorList>
            <person name="Gilroy R."/>
        </authorList>
    </citation>
    <scope>NUCLEOTIDE SEQUENCE</scope>
    <source>
        <strain evidence="2">ChiHjej13B12-12457</strain>
    </source>
</reference>
<dbReference type="PANTHER" id="PTHR35813">
    <property type="entry name" value="INNER MEMBRANE PROTEIN YBAN"/>
    <property type="match status" value="1"/>
</dbReference>
<keyword evidence="1" id="KW-0472">Membrane</keyword>
<dbReference type="Proteomes" id="UP000886744">
    <property type="component" value="Unassembled WGS sequence"/>
</dbReference>
<organism evidence="2 3">
    <name type="scientific">Candidatus Coprenecus avistercoris</name>
    <dbReference type="NCBI Taxonomy" id="2840730"/>
    <lineage>
        <taxon>Bacteria</taxon>
        <taxon>Pseudomonadati</taxon>
        <taxon>Bacteroidota</taxon>
        <taxon>Bacteroidia</taxon>
        <taxon>Bacteroidales</taxon>
        <taxon>Rikenellaceae</taxon>
        <taxon>Rikenellaceae incertae sedis</taxon>
        <taxon>Candidatus Coprenecus</taxon>
    </lineage>
</organism>
<gene>
    <name evidence="2" type="ORF">IAC94_06025</name>
</gene>
<name>A0A9D1E242_9BACT</name>
<sequence length="118" mass="13186">MNYLLIILGAVSLGLGVAGMFLPVLPTTPFLLLTAWCWMKGAPRLHAWLMAHPKLGPYIRDFQEHKCISRRVKAVSVTTLWLTIALSIFLVHQLWLRVLLAAIAAGVTVHILSFKTKK</sequence>
<evidence type="ECO:0000313" key="2">
    <source>
        <dbReference type="EMBL" id="HIR63061.1"/>
    </source>
</evidence>
<keyword evidence="1" id="KW-1133">Transmembrane helix</keyword>
<dbReference type="PANTHER" id="PTHR35813:SF1">
    <property type="entry name" value="INNER MEMBRANE PROTEIN YBAN"/>
    <property type="match status" value="1"/>
</dbReference>
<evidence type="ECO:0000256" key="1">
    <source>
        <dbReference type="SAM" id="Phobius"/>
    </source>
</evidence>
<feature type="transmembrane region" description="Helical" evidence="1">
    <location>
        <begin position="72"/>
        <end position="89"/>
    </location>
</feature>
<reference evidence="2" key="2">
    <citation type="journal article" date="2021" name="PeerJ">
        <title>Extensive microbial diversity within the chicken gut microbiome revealed by metagenomics and culture.</title>
        <authorList>
            <person name="Gilroy R."/>
            <person name="Ravi A."/>
            <person name="Getino M."/>
            <person name="Pursley I."/>
            <person name="Horton D.L."/>
            <person name="Alikhan N.F."/>
            <person name="Baker D."/>
            <person name="Gharbi K."/>
            <person name="Hall N."/>
            <person name="Watson M."/>
            <person name="Adriaenssens E.M."/>
            <person name="Foster-Nyarko E."/>
            <person name="Jarju S."/>
            <person name="Secka A."/>
            <person name="Antonio M."/>
            <person name="Oren A."/>
            <person name="Chaudhuri R.R."/>
            <person name="La Ragione R."/>
            <person name="Hildebrand F."/>
            <person name="Pallen M.J."/>
        </authorList>
    </citation>
    <scope>NUCLEOTIDE SEQUENCE</scope>
    <source>
        <strain evidence="2">ChiHjej13B12-12457</strain>
    </source>
</reference>
<evidence type="ECO:0000313" key="3">
    <source>
        <dbReference type="Proteomes" id="UP000886744"/>
    </source>
</evidence>
<dbReference type="InterPro" id="IPR007401">
    <property type="entry name" value="DUF454"/>
</dbReference>
<proteinExistence type="predicted"/>
<dbReference type="EMBL" id="DVHI01000074">
    <property type="protein sequence ID" value="HIR63061.1"/>
    <property type="molecule type" value="Genomic_DNA"/>
</dbReference>
<feature type="transmembrane region" description="Helical" evidence="1">
    <location>
        <begin position="95"/>
        <end position="114"/>
    </location>
</feature>
<dbReference type="AlphaFoldDB" id="A0A9D1E242"/>
<dbReference type="GO" id="GO:0005886">
    <property type="term" value="C:plasma membrane"/>
    <property type="evidence" value="ECO:0007669"/>
    <property type="project" value="TreeGrafter"/>
</dbReference>
<accession>A0A9D1E242</accession>